<evidence type="ECO:0000256" key="6">
    <source>
        <dbReference type="PIRSR" id="PIRSR602129-50"/>
    </source>
</evidence>
<dbReference type="InterPro" id="IPR015424">
    <property type="entry name" value="PyrdxlP-dep_Trfase"/>
</dbReference>
<evidence type="ECO:0000256" key="1">
    <source>
        <dbReference type="ARBA" id="ARBA00001933"/>
    </source>
</evidence>
<dbReference type="InterPro" id="IPR015421">
    <property type="entry name" value="PyrdxlP-dep_Trfase_major"/>
</dbReference>
<sequence length="460" mass="52558">MVTHNLTDSINLVSDWIGYYNENIHKLSVLPKVEFGEILNQLPKNPEEFPEDFKKIFEDFKTIILPGITHWQHPKFFAYFPSNTSPPSLLAEMVICALGVQGMSWVTSPAATELEICVMDWLRKMIGLPSCFTGVIQDSASSSTMIAMTVAREKISNFTTNKTGIQDLKLVAYCSVDAHSSVEKSAKIIGIGSDNLRKIPINQKQQMDIEILKRTIEDDIKNGFKPFFIVGTFGTTSSASIDPLQEIAQLSKNYGIWFHVDAAYAGSALILPEIREMAIGICEADSIVFNPHKWLFTSFECSAFFIRNKNELLNTFEILPEYLKTNDSKAVVNFRDWGLGLGRKFRSLKLWFVIRWYGIQGLQNMIRSHIEYAKKLENIIKEDNRFEFMANRYFALICFRLKGSDELNYKFMDKINKSGKLYLSHTKLNEKFVLRLSLGQTNLTEKNVIEAWQDILSLVD</sequence>
<evidence type="ECO:0000256" key="4">
    <source>
        <dbReference type="ARBA" id="ARBA00022898"/>
    </source>
</evidence>
<dbReference type="KEGG" id="saqi:AXG55_04750"/>
<dbReference type="GO" id="GO:0006520">
    <property type="term" value="P:amino acid metabolic process"/>
    <property type="evidence" value="ECO:0007669"/>
    <property type="project" value="InterPro"/>
</dbReference>
<dbReference type="CDD" id="cd06450">
    <property type="entry name" value="DOPA_deC_like"/>
    <property type="match status" value="1"/>
</dbReference>
<dbReference type="InterPro" id="IPR010977">
    <property type="entry name" value="Aromatic_deC"/>
</dbReference>
<dbReference type="InterPro" id="IPR015422">
    <property type="entry name" value="PyrdxlP-dep_Trfase_small"/>
</dbReference>
<evidence type="ECO:0000313" key="9">
    <source>
        <dbReference type="Proteomes" id="UP000184731"/>
    </source>
</evidence>
<dbReference type="STRING" id="1915309.AXG55_04750"/>
<evidence type="ECO:0000256" key="5">
    <source>
        <dbReference type="ARBA" id="ARBA00023239"/>
    </source>
</evidence>
<dbReference type="RefSeq" id="WP_233231381.1">
    <property type="nucleotide sequence ID" value="NZ_CP017834.1"/>
</dbReference>
<dbReference type="InterPro" id="IPR021115">
    <property type="entry name" value="Pyridoxal-P_BS"/>
</dbReference>
<dbReference type="Gene3D" id="1.20.1340.10">
    <property type="entry name" value="dopa decarboxylase, N-terminal domain"/>
    <property type="match status" value="1"/>
</dbReference>
<dbReference type="GO" id="GO:0030170">
    <property type="term" value="F:pyridoxal phosphate binding"/>
    <property type="evidence" value="ECO:0007669"/>
    <property type="project" value="InterPro"/>
</dbReference>
<dbReference type="EMBL" id="CP017834">
    <property type="protein sequence ID" value="APJ05089.1"/>
    <property type="molecule type" value="Genomic_DNA"/>
</dbReference>
<dbReference type="PANTHER" id="PTHR11999:SF70">
    <property type="entry name" value="MIP05841P"/>
    <property type="match status" value="1"/>
</dbReference>
<comment type="similarity">
    <text evidence="2 7">Belongs to the group II decarboxylase family.</text>
</comment>
<dbReference type="Pfam" id="PF00282">
    <property type="entry name" value="Pyridoxal_deC"/>
    <property type="match status" value="1"/>
</dbReference>
<keyword evidence="5 7" id="KW-0456">Lyase</keyword>
<organism evidence="8 9">
    <name type="scientific">Silvanigrella aquatica</name>
    <dbReference type="NCBI Taxonomy" id="1915309"/>
    <lineage>
        <taxon>Bacteria</taxon>
        <taxon>Pseudomonadati</taxon>
        <taxon>Bdellovibrionota</taxon>
        <taxon>Oligoflexia</taxon>
        <taxon>Silvanigrellales</taxon>
        <taxon>Silvanigrellaceae</taxon>
        <taxon>Silvanigrella</taxon>
    </lineage>
</organism>
<dbReference type="InterPro" id="IPR002129">
    <property type="entry name" value="PyrdxlP-dep_de-COase"/>
</dbReference>
<dbReference type="GO" id="GO:0019752">
    <property type="term" value="P:carboxylic acid metabolic process"/>
    <property type="evidence" value="ECO:0007669"/>
    <property type="project" value="InterPro"/>
</dbReference>
<evidence type="ECO:0008006" key="10">
    <source>
        <dbReference type="Google" id="ProtNLM"/>
    </source>
</evidence>
<protein>
    <recommendedName>
        <fullName evidence="10">Aspartate aminotransferase family protein</fullName>
    </recommendedName>
</protein>
<gene>
    <name evidence="8" type="ORF">AXG55_04750</name>
</gene>
<evidence type="ECO:0000256" key="2">
    <source>
        <dbReference type="ARBA" id="ARBA00009533"/>
    </source>
</evidence>
<dbReference type="GO" id="GO:0016831">
    <property type="term" value="F:carboxy-lyase activity"/>
    <property type="evidence" value="ECO:0007669"/>
    <property type="project" value="UniProtKB-KW"/>
</dbReference>
<dbReference type="PROSITE" id="PS00392">
    <property type="entry name" value="DDC_GAD_HDC_YDC"/>
    <property type="match status" value="1"/>
</dbReference>
<dbReference type="PANTHER" id="PTHR11999">
    <property type="entry name" value="GROUP II PYRIDOXAL-5-PHOSPHATE DECARBOXYLASE"/>
    <property type="match status" value="1"/>
</dbReference>
<comment type="cofactor">
    <cofactor evidence="1 6 7">
        <name>pyridoxal 5'-phosphate</name>
        <dbReference type="ChEBI" id="CHEBI:597326"/>
    </cofactor>
</comment>
<keyword evidence="3" id="KW-0210">Decarboxylase</keyword>
<name>A0A1L4D4G8_9BACT</name>
<feature type="modified residue" description="N6-(pyridoxal phosphate)lysine" evidence="6">
    <location>
        <position position="293"/>
    </location>
</feature>
<evidence type="ECO:0000313" key="8">
    <source>
        <dbReference type="EMBL" id="APJ05089.1"/>
    </source>
</evidence>
<proteinExistence type="inferred from homology"/>
<keyword evidence="9" id="KW-1185">Reference proteome</keyword>
<dbReference type="Proteomes" id="UP000184731">
    <property type="component" value="Chromosome"/>
</dbReference>
<evidence type="ECO:0000256" key="7">
    <source>
        <dbReference type="RuleBase" id="RU000382"/>
    </source>
</evidence>
<dbReference type="SUPFAM" id="SSF53383">
    <property type="entry name" value="PLP-dependent transferases"/>
    <property type="match status" value="1"/>
</dbReference>
<keyword evidence="4 6" id="KW-0663">Pyridoxal phosphate</keyword>
<dbReference type="PRINTS" id="PR00800">
    <property type="entry name" value="YHDCRBOXLASE"/>
</dbReference>
<dbReference type="Gene3D" id="3.40.640.10">
    <property type="entry name" value="Type I PLP-dependent aspartate aminotransferase-like (Major domain)"/>
    <property type="match status" value="1"/>
</dbReference>
<accession>A0A1L4D4G8</accession>
<evidence type="ECO:0000256" key="3">
    <source>
        <dbReference type="ARBA" id="ARBA00022793"/>
    </source>
</evidence>
<dbReference type="Gene3D" id="3.90.1150.10">
    <property type="entry name" value="Aspartate Aminotransferase, domain 1"/>
    <property type="match status" value="1"/>
</dbReference>
<dbReference type="GO" id="GO:0005737">
    <property type="term" value="C:cytoplasm"/>
    <property type="evidence" value="ECO:0007669"/>
    <property type="project" value="TreeGrafter"/>
</dbReference>
<reference evidence="8 9" key="1">
    <citation type="submission" date="2016-10" db="EMBL/GenBank/DDBJ databases">
        <title>Silvanigrella aquatica sp. nov., isolated from a freshwater lake located in the Black Forest, Germany, description of Silvanigrellaceae fam. nov., Silvanigrellales ord. nov., reclassification of the order Bdellovibrionales in the class Oligoflexia, reclassification of the families Bacteriovoracaceae and Halobacteriovoraceae in the new order Bacteriovoracales ord. nov., and reclassification of the family Pseudobacteriovoracaceae in the order Oligoflexiales.</title>
        <authorList>
            <person name="Hahn M.W."/>
            <person name="Schmidt J."/>
            <person name="Koll U."/>
            <person name="Rohde M."/>
            <person name="Verbag S."/>
            <person name="Pitt A."/>
            <person name="Nakai R."/>
            <person name="Naganuma T."/>
            <person name="Lang E."/>
        </authorList>
    </citation>
    <scope>NUCLEOTIDE SEQUENCE [LARGE SCALE GENOMIC DNA]</scope>
    <source>
        <strain evidence="8 9">MWH-Nonnen-W8red</strain>
    </source>
</reference>
<dbReference type="AlphaFoldDB" id="A0A1L4D4G8"/>